<dbReference type="EMBL" id="JABWMH010000004">
    <property type="protein sequence ID" value="NVD29111.1"/>
    <property type="molecule type" value="Genomic_DNA"/>
</dbReference>
<organism evidence="4 5">
    <name type="scientific">Parasphingorhabdus flavimaris</name>
    <dbReference type="NCBI Taxonomy" id="266812"/>
    <lineage>
        <taxon>Bacteria</taxon>
        <taxon>Pseudomonadati</taxon>
        <taxon>Pseudomonadota</taxon>
        <taxon>Alphaproteobacteria</taxon>
        <taxon>Sphingomonadales</taxon>
        <taxon>Sphingomonadaceae</taxon>
        <taxon>Parasphingorhabdus</taxon>
    </lineage>
</organism>
<feature type="compositionally biased region" description="Acidic residues" evidence="1">
    <location>
        <begin position="223"/>
        <end position="236"/>
    </location>
</feature>
<reference evidence="4 5" key="1">
    <citation type="submission" date="2020-06" db="EMBL/GenBank/DDBJ databases">
        <authorList>
            <person name="Kim S.-J."/>
            <person name="Park S.-J."/>
        </authorList>
    </citation>
    <scope>NUCLEOTIDE SEQUENCE [LARGE SCALE GENOMIC DNA]</scope>
    <source>
        <strain evidence="4 5">SW-151</strain>
    </source>
</reference>
<accession>A0ABX2N6G7</accession>
<evidence type="ECO:0000256" key="2">
    <source>
        <dbReference type="SAM" id="SignalP"/>
    </source>
</evidence>
<dbReference type="Proteomes" id="UP000652427">
    <property type="component" value="Unassembled WGS sequence"/>
</dbReference>
<keyword evidence="2" id="KW-0732">Signal</keyword>
<feature type="domain" description="DUF2059" evidence="3">
    <location>
        <begin position="141"/>
        <end position="200"/>
    </location>
</feature>
<evidence type="ECO:0000256" key="1">
    <source>
        <dbReference type="SAM" id="MobiDB-lite"/>
    </source>
</evidence>
<comment type="caution">
    <text evidence="4">The sequence shown here is derived from an EMBL/GenBank/DDBJ whole genome shotgun (WGS) entry which is preliminary data.</text>
</comment>
<dbReference type="InterPro" id="IPR018637">
    <property type="entry name" value="DUF2059"/>
</dbReference>
<evidence type="ECO:0000313" key="5">
    <source>
        <dbReference type="Proteomes" id="UP000652427"/>
    </source>
</evidence>
<dbReference type="Pfam" id="PF09832">
    <property type="entry name" value="DUF2059"/>
    <property type="match status" value="1"/>
</dbReference>
<dbReference type="RefSeq" id="WP_176280535.1">
    <property type="nucleotide sequence ID" value="NZ_JABWMH010000004.1"/>
</dbReference>
<sequence>MKILFATFAAPLALALSSPAIAQDSTAPVGDVVQPAIDPARLAAAKVTVDYLFPLGTYERMMKGTMDQMMDSIISQSFDRPMAETMKGMGIDDPELDELGDASINDMMLERDPHFRERMQISTRVMTNEMVDLMTSMEPALRKSLANIYARKFTADQLAEMNAFFATETGGAFARDYMMVFVDPEMMQSMMSFVPEMMQAMPAIMEKVEEATAHLPPPKGAEYPEEDSDASMAEEF</sequence>
<proteinExistence type="predicted"/>
<feature type="chain" id="PRO_5047386922" evidence="2">
    <location>
        <begin position="23"/>
        <end position="236"/>
    </location>
</feature>
<feature type="signal peptide" evidence="2">
    <location>
        <begin position="1"/>
        <end position="22"/>
    </location>
</feature>
<protein>
    <submittedName>
        <fullName evidence="4">DUF2059 domain-containing protein</fullName>
    </submittedName>
</protein>
<gene>
    <name evidence="4" type="ORF">HUO14_14515</name>
</gene>
<evidence type="ECO:0000259" key="3">
    <source>
        <dbReference type="Pfam" id="PF09832"/>
    </source>
</evidence>
<name>A0ABX2N6G7_9SPHN</name>
<keyword evidence="5" id="KW-1185">Reference proteome</keyword>
<evidence type="ECO:0000313" key="4">
    <source>
        <dbReference type="EMBL" id="NVD29111.1"/>
    </source>
</evidence>
<feature type="region of interest" description="Disordered" evidence="1">
    <location>
        <begin position="212"/>
        <end position="236"/>
    </location>
</feature>